<accession>A0ABW0PHK3</accession>
<feature type="signal peptide" evidence="1">
    <location>
        <begin position="1"/>
        <end position="19"/>
    </location>
</feature>
<dbReference type="InterPro" id="IPR018637">
    <property type="entry name" value="DUF2059"/>
</dbReference>
<feature type="domain" description="DUF2059" evidence="2">
    <location>
        <begin position="108"/>
        <end position="163"/>
    </location>
</feature>
<keyword evidence="4" id="KW-1185">Reference proteome</keyword>
<gene>
    <name evidence="3" type="ORF">ACFPOU_13690</name>
</gene>
<sequence>MKRLIALCCALALSGSALAQAPVADPAAAASVKELLTIMKYREQLAARLRQTAQAMPHVLAKAQADRINANKALTDAQKKAELAIVSNGIPRVVEGGQRMLADPKLVDDIFERIVPIYARRFTQAEIDELLAFYKRPVAAKMLALSPQLTQEANQIALDMLKERLAATAAQQQRK</sequence>
<evidence type="ECO:0000313" key="3">
    <source>
        <dbReference type="EMBL" id="MFC5512174.1"/>
    </source>
</evidence>
<evidence type="ECO:0000256" key="1">
    <source>
        <dbReference type="SAM" id="SignalP"/>
    </source>
</evidence>
<dbReference type="Pfam" id="PF09832">
    <property type="entry name" value="DUF2059"/>
    <property type="match status" value="1"/>
</dbReference>
<proteinExistence type="predicted"/>
<comment type="caution">
    <text evidence="3">The sequence shown here is derived from an EMBL/GenBank/DDBJ whole genome shotgun (WGS) entry which is preliminary data.</text>
</comment>
<feature type="chain" id="PRO_5047343182" evidence="1">
    <location>
        <begin position="20"/>
        <end position="175"/>
    </location>
</feature>
<dbReference type="EMBL" id="JBHSMS010000040">
    <property type="protein sequence ID" value="MFC5512174.1"/>
    <property type="molecule type" value="Genomic_DNA"/>
</dbReference>
<evidence type="ECO:0000313" key="4">
    <source>
        <dbReference type="Proteomes" id="UP001596031"/>
    </source>
</evidence>
<dbReference type="Proteomes" id="UP001596031">
    <property type="component" value="Unassembled WGS sequence"/>
</dbReference>
<evidence type="ECO:0000259" key="2">
    <source>
        <dbReference type="Pfam" id="PF09832"/>
    </source>
</evidence>
<keyword evidence="1" id="KW-0732">Signal</keyword>
<name>A0ABW0PHK3_9BURK</name>
<protein>
    <submittedName>
        <fullName evidence="3">DUF2059 domain-containing protein</fullName>
    </submittedName>
</protein>
<reference evidence="4" key="1">
    <citation type="journal article" date="2019" name="Int. J. Syst. Evol. Microbiol.">
        <title>The Global Catalogue of Microorganisms (GCM) 10K type strain sequencing project: providing services to taxonomists for standard genome sequencing and annotation.</title>
        <authorList>
            <consortium name="The Broad Institute Genomics Platform"/>
            <consortium name="The Broad Institute Genome Sequencing Center for Infectious Disease"/>
            <person name="Wu L."/>
            <person name="Ma J."/>
        </authorList>
    </citation>
    <scope>NUCLEOTIDE SEQUENCE [LARGE SCALE GENOMIC DNA]</scope>
    <source>
        <strain evidence="4">CCUG 38813</strain>
    </source>
</reference>
<organism evidence="3 4">
    <name type="scientific">Massilia jejuensis</name>
    <dbReference type="NCBI Taxonomy" id="648894"/>
    <lineage>
        <taxon>Bacteria</taxon>
        <taxon>Pseudomonadati</taxon>
        <taxon>Pseudomonadota</taxon>
        <taxon>Betaproteobacteria</taxon>
        <taxon>Burkholderiales</taxon>
        <taxon>Oxalobacteraceae</taxon>
        <taxon>Telluria group</taxon>
        <taxon>Massilia</taxon>
    </lineage>
</organism>
<dbReference type="RefSeq" id="WP_379722123.1">
    <property type="nucleotide sequence ID" value="NZ_JBHSMS010000040.1"/>
</dbReference>